<gene>
    <name evidence="3" type="ORF">EIP91_003220</name>
</gene>
<dbReference type="SUPFAM" id="SSF51430">
    <property type="entry name" value="NAD(P)-linked oxidoreductase"/>
    <property type="match status" value="1"/>
</dbReference>
<dbReference type="InterPro" id="IPR010530">
    <property type="entry name" value="B12D"/>
</dbReference>
<keyword evidence="1" id="KW-1133">Transmembrane helix</keyword>
<organism evidence="3 4">
    <name type="scientific">Steccherinum ochraceum</name>
    <dbReference type="NCBI Taxonomy" id="92696"/>
    <lineage>
        <taxon>Eukaryota</taxon>
        <taxon>Fungi</taxon>
        <taxon>Dikarya</taxon>
        <taxon>Basidiomycota</taxon>
        <taxon>Agaricomycotina</taxon>
        <taxon>Agaricomycetes</taxon>
        <taxon>Polyporales</taxon>
        <taxon>Steccherinaceae</taxon>
        <taxon>Steccherinum</taxon>
    </lineage>
</organism>
<dbReference type="Pfam" id="PF06522">
    <property type="entry name" value="B12D"/>
    <property type="match status" value="1"/>
</dbReference>
<dbReference type="GO" id="GO:0045290">
    <property type="term" value="F:D-arabinose 1-dehydrogenase [NAD(P)+] activity"/>
    <property type="evidence" value="ECO:0007669"/>
    <property type="project" value="TreeGrafter"/>
</dbReference>
<keyword evidence="4" id="KW-1185">Reference proteome</keyword>
<evidence type="ECO:0000259" key="2">
    <source>
        <dbReference type="Pfam" id="PF00248"/>
    </source>
</evidence>
<dbReference type="OrthoDB" id="5286008at2759"/>
<evidence type="ECO:0000256" key="1">
    <source>
        <dbReference type="SAM" id="Phobius"/>
    </source>
</evidence>
<feature type="transmembrane region" description="Helical" evidence="1">
    <location>
        <begin position="12"/>
        <end position="35"/>
    </location>
</feature>
<dbReference type="AlphaFoldDB" id="A0A4R0RWZ4"/>
<protein>
    <recommendedName>
        <fullName evidence="2">NADP-dependent oxidoreductase domain-containing protein</fullName>
    </recommendedName>
</protein>
<reference evidence="3 4" key="1">
    <citation type="submission" date="2018-11" db="EMBL/GenBank/DDBJ databases">
        <title>Genome assembly of Steccherinum ochraceum LE-BIN_3174, the white-rot fungus of the Steccherinaceae family (The Residual Polyporoid clade, Polyporales, Basidiomycota).</title>
        <authorList>
            <person name="Fedorova T.V."/>
            <person name="Glazunova O.A."/>
            <person name="Landesman E.O."/>
            <person name="Moiseenko K.V."/>
            <person name="Psurtseva N.V."/>
            <person name="Savinova O.S."/>
            <person name="Shakhova N.V."/>
            <person name="Tyazhelova T.V."/>
            <person name="Vasina D.V."/>
        </authorList>
    </citation>
    <scope>NUCLEOTIDE SEQUENCE [LARGE SCALE GENOMIC DNA]</scope>
    <source>
        <strain evidence="3 4">LE-BIN_3174</strain>
    </source>
</reference>
<dbReference type="PANTHER" id="PTHR42686:SF1">
    <property type="entry name" value="GH17980P-RELATED"/>
    <property type="match status" value="1"/>
</dbReference>
<proteinExistence type="predicted"/>
<dbReference type="PANTHER" id="PTHR42686">
    <property type="entry name" value="GH17980P-RELATED"/>
    <property type="match status" value="1"/>
</dbReference>
<evidence type="ECO:0000313" key="3">
    <source>
        <dbReference type="EMBL" id="TCD70459.1"/>
    </source>
</evidence>
<feature type="domain" description="NADP-dependent oxidoreductase" evidence="2">
    <location>
        <begin position="76"/>
        <end position="424"/>
    </location>
</feature>
<dbReference type="InterPro" id="IPR036812">
    <property type="entry name" value="NAD(P)_OxRdtase_dom_sf"/>
</dbReference>
<dbReference type="GO" id="GO:0005829">
    <property type="term" value="C:cytosol"/>
    <property type="evidence" value="ECO:0007669"/>
    <property type="project" value="TreeGrafter"/>
</dbReference>
<keyword evidence="1" id="KW-0812">Transmembrane</keyword>
<dbReference type="EMBL" id="RWJN01000020">
    <property type="protein sequence ID" value="TCD70459.1"/>
    <property type="molecule type" value="Genomic_DNA"/>
</dbReference>
<evidence type="ECO:0000313" key="4">
    <source>
        <dbReference type="Proteomes" id="UP000292702"/>
    </source>
</evidence>
<keyword evidence="1" id="KW-0472">Membrane</keyword>
<comment type="caution">
    <text evidence="3">The sequence shown here is derived from an EMBL/GenBank/DDBJ whole genome shotgun (WGS) entry which is preliminary data.</text>
</comment>
<accession>A0A4R0RWZ4</accession>
<name>A0A4R0RWZ4_9APHY</name>
<dbReference type="Pfam" id="PF00248">
    <property type="entry name" value="Aldo_ket_red"/>
    <property type="match status" value="1"/>
</dbReference>
<dbReference type="InterPro" id="IPR020471">
    <property type="entry name" value="AKR"/>
</dbReference>
<dbReference type="Proteomes" id="UP000292702">
    <property type="component" value="Unassembled WGS sequence"/>
</dbReference>
<dbReference type="InterPro" id="IPR023210">
    <property type="entry name" value="NADP_OxRdtase_dom"/>
</dbReference>
<dbReference type="GO" id="GO:0070485">
    <property type="term" value="P:dehydro-D-arabinono-1,4-lactone biosynthetic process"/>
    <property type="evidence" value="ECO:0007669"/>
    <property type="project" value="TreeGrafter"/>
</dbReference>
<dbReference type="STRING" id="92696.A0A4R0RWZ4"/>
<sequence length="443" mass="49339">MSGLRRGFMKNWFAVEALPIYAVVGIVVAGGSWYLTRLARGPTIVWTKENPTPWNDIKPNEGTKLVTVNQHFDKGLIFGAAAFSAQYNEDTHLASDVPVRTVRAALRYGINAFDTSAYYGPSEIVLGKALRAVQSEFPRQSYLLVNAPNFFSSMEGPILMISQMTKCGRYGLNQSDFDYSPATIRRSVERSLKRLYDTDILEDGQYLDVVYLHDIEFVCEQVQPPDAHYHALALTPEKAAEYGLAESDKARIRGPGDQVILDAVAELQKLKSEGKVRNIGITGYPLHTLLRVAILVHHKLRQPLDVVLSYSHLNIQNDTFGHFLPEFKAESRANVAQVIAASPLNMGLLTPRVFPWHPAPDELKALAQNAIALSAQNGDGSSIVDVALGYSYRRSREMGVPMVVGLSQLHEVHQTVKAWRRSVLEDIVRESFGSFKDWSWASP</sequence>
<dbReference type="Gene3D" id="3.20.20.100">
    <property type="entry name" value="NADP-dependent oxidoreductase domain"/>
    <property type="match status" value="1"/>
</dbReference>